<keyword evidence="2 4" id="KW-1133">Transmembrane helix</keyword>
<evidence type="ECO:0000313" key="6">
    <source>
        <dbReference type="Proteomes" id="UP000738431"/>
    </source>
</evidence>
<dbReference type="EMBL" id="CP139781">
    <property type="protein sequence ID" value="WRQ87903.1"/>
    <property type="molecule type" value="Genomic_DNA"/>
</dbReference>
<gene>
    <name evidence="5" type="ORF">K1X11_000685</name>
</gene>
<feature type="transmembrane region" description="Helical" evidence="4">
    <location>
        <begin position="42"/>
        <end position="63"/>
    </location>
</feature>
<reference evidence="5 6" key="1">
    <citation type="submission" date="2023-12" db="EMBL/GenBank/DDBJ databases">
        <title>Description of an unclassified Opitutus bacterium of Verrucomicrobiota.</title>
        <authorList>
            <person name="Zhang D.-F."/>
        </authorList>
    </citation>
    <scope>NUCLEOTIDE SEQUENCE [LARGE SCALE GENOMIC DNA]</scope>
    <source>
        <strain evidence="5 6">WL0086</strain>
    </source>
</reference>
<evidence type="ECO:0000313" key="5">
    <source>
        <dbReference type="EMBL" id="WRQ87903.1"/>
    </source>
</evidence>
<accession>A0ABZ1C8V1</accession>
<feature type="transmembrane region" description="Helical" evidence="4">
    <location>
        <begin position="12"/>
        <end position="30"/>
    </location>
</feature>
<organism evidence="5 6">
    <name type="scientific">Actomonas aquatica</name>
    <dbReference type="NCBI Taxonomy" id="2866162"/>
    <lineage>
        <taxon>Bacteria</taxon>
        <taxon>Pseudomonadati</taxon>
        <taxon>Verrucomicrobiota</taxon>
        <taxon>Opitutia</taxon>
        <taxon>Opitutales</taxon>
        <taxon>Opitutaceae</taxon>
        <taxon>Actomonas</taxon>
    </lineage>
</organism>
<protein>
    <submittedName>
        <fullName evidence="5">MFS transporter</fullName>
    </submittedName>
</protein>
<feature type="transmembrane region" description="Helical" evidence="4">
    <location>
        <begin position="324"/>
        <end position="346"/>
    </location>
</feature>
<proteinExistence type="predicted"/>
<dbReference type="Proteomes" id="UP000738431">
    <property type="component" value="Chromosome"/>
</dbReference>
<feature type="transmembrane region" description="Helical" evidence="4">
    <location>
        <begin position="506"/>
        <end position="525"/>
    </location>
</feature>
<keyword evidence="1 4" id="KW-0812">Transmembrane</keyword>
<dbReference type="RefSeq" id="WP_221029058.1">
    <property type="nucleotide sequence ID" value="NZ_CP139781.1"/>
</dbReference>
<dbReference type="InterPro" id="IPR011701">
    <property type="entry name" value="MFS"/>
</dbReference>
<evidence type="ECO:0000256" key="4">
    <source>
        <dbReference type="SAM" id="Phobius"/>
    </source>
</evidence>
<feature type="transmembrane region" description="Helical" evidence="4">
    <location>
        <begin position="84"/>
        <end position="102"/>
    </location>
</feature>
<evidence type="ECO:0000256" key="3">
    <source>
        <dbReference type="ARBA" id="ARBA00023136"/>
    </source>
</evidence>
<feature type="transmembrane region" description="Helical" evidence="4">
    <location>
        <begin position="114"/>
        <end position="135"/>
    </location>
</feature>
<dbReference type="PANTHER" id="PTHR23528">
    <property type="match status" value="1"/>
</dbReference>
<evidence type="ECO:0000256" key="2">
    <source>
        <dbReference type="ARBA" id="ARBA00022989"/>
    </source>
</evidence>
<dbReference type="InterPro" id="IPR036259">
    <property type="entry name" value="MFS_trans_sf"/>
</dbReference>
<feature type="transmembrane region" description="Helical" evidence="4">
    <location>
        <begin position="235"/>
        <end position="257"/>
    </location>
</feature>
<dbReference type="SUPFAM" id="SSF103473">
    <property type="entry name" value="MFS general substrate transporter"/>
    <property type="match status" value="1"/>
</dbReference>
<sequence>MKLFEQPQRDARHMLVLAMMAGGFSTVELITNNLIPITTRHFTDSALIISIILASNRLFGFVVQPYVCWKSDQVRTKYGRRRPFFLVGLPLTIGFLLAIGLLPRLIEGDARHTLPALILVFIINIAMQAVVDVNWGSLEPLYADTFNQEQLGRAGSFRQIAAQSANFVMVTWVIGWAEIDEIFPYLFAATCVAVSFALMVFVIRERPLEDPPQQERYQPLAHLQLIFRSRDHLKLAFVCGANLAIPAALFLFTPLYVTDTLGLSTAELGLAQVAGPLLTVCLALPLGWTIDYFGPKWVMATGFLLSAIAFTGLCFWAHDFWSLFACLTVFGVAQIVALMPMSAMVFQYADRHERGKLFGIIQFSRAFGAFAISLLLGMAVQWTDSYAPTPFRAQDIKRVSTLADEVADPASPAHAWVADQLTPRTRERLADPDRAEGARQAIADELNRLVFGPAVYDDQRFVDISLSPQSQKLITEAPADGDRLAVLNRSLISDLFPDAVSRKNNYIFPYYLGLVLALVAMVVALSTRRGRFARTLSDSDAPSAA</sequence>
<dbReference type="PANTHER" id="PTHR23528:SF1">
    <property type="entry name" value="MAJOR FACILITATOR SUPERFAMILY (MFS) PROFILE DOMAIN-CONTAINING PROTEIN"/>
    <property type="match status" value="1"/>
</dbReference>
<feature type="transmembrane region" description="Helical" evidence="4">
    <location>
        <begin position="358"/>
        <end position="382"/>
    </location>
</feature>
<feature type="transmembrane region" description="Helical" evidence="4">
    <location>
        <begin position="156"/>
        <end position="176"/>
    </location>
</feature>
<feature type="transmembrane region" description="Helical" evidence="4">
    <location>
        <begin position="297"/>
        <end position="318"/>
    </location>
</feature>
<keyword evidence="3 4" id="KW-0472">Membrane</keyword>
<name>A0ABZ1C8V1_9BACT</name>
<dbReference type="Gene3D" id="1.20.1250.20">
    <property type="entry name" value="MFS general substrate transporter like domains"/>
    <property type="match status" value="1"/>
</dbReference>
<feature type="transmembrane region" description="Helical" evidence="4">
    <location>
        <begin position="269"/>
        <end position="290"/>
    </location>
</feature>
<dbReference type="Pfam" id="PF07690">
    <property type="entry name" value="MFS_1"/>
    <property type="match status" value="1"/>
</dbReference>
<evidence type="ECO:0000256" key="1">
    <source>
        <dbReference type="ARBA" id="ARBA00022692"/>
    </source>
</evidence>
<feature type="transmembrane region" description="Helical" evidence="4">
    <location>
        <begin position="182"/>
        <end position="203"/>
    </location>
</feature>
<keyword evidence="6" id="KW-1185">Reference proteome</keyword>